<dbReference type="AlphaFoldDB" id="A0A5C5RDK1"/>
<gene>
    <name evidence="1" type="ORF">FK529_04640</name>
</gene>
<sequence>MSTVDQHADARRTRRLTTVIEYADGTAHIVVDPTDRRDTFAAFLRDYFDGDIAIAAAPDEYLPHDPATLVRLGINAAEYAGTAHAIAQLVGFDPHDGAMILDVVAAALEVAR</sequence>
<organism evidence="1 2">
    <name type="scientific">Tsukamurella asaccharolytica</name>
    <dbReference type="NCBI Taxonomy" id="2592067"/>
    <lineage>
        <taxon>Bacteria</taxon>
        <taxon>Bacillati</taxon>
        <taxon>Actinomycetota</taxon>
        <taxon>Actinomycetes</taxon>
        <taxon>Mycobacteriales</taxon>
        <taxon>Tsukamurellaceae</taxon>
        <taxon>Tsukamurella</taxon>
    </lineage>
</organism>
<accession>A0A5C5RDK1</accession>
<evidence type="ECO:0000313" key="1">
    <source>
        <dbReference type="EMBL" id="TWS20634.1"/>
    </source>
</evidence>
<dbReference type="EMBL" id="VIGW01000002">
    <property type="protein sequence ID" value="TWS20634.1"/>
    <property type="molecule type" value="Genomic_DNA"/>
</dbReference>
<name>A0A5C5RDK1_9ACTN</name>
<keyword evidence="2" id="KW-1185">Reference proteome</keyword>
<dbReference type="Proteomes" id="UP000317291">
    <property type="component" value="Unassembled WGS sequence"/>
</dbReference>
<comment type="caution">
    <text evidence="1">The sequence shown here is derived from an EMBL/GenBank/DDBJ whole genome shotgun (WGS) entry which is preliminary data.</text>
</comment>
<dbReference type="RefSeq" id="WP_146559854.1">
    <property type="nucleotide sequence ID" value="NZ_VIGW01000002.1"/>
</dbReference>
<protein>
    <submittedName>
        <fullName evidence="1">Uncharacterized protein</fullName>
    </submittedName>
</protein>
<proteinExistence type="predicted"/>
<reference evidence="1 2" key="1">
    <citation type="submission" date="2019-06" db="EMBL/GenBank/DDBJ databases">
        <title>Tsukamurella conjunctivitidis sp. nov., Tsukamurella assacharolytica sp. nov. and Tsukamurella sputae sp. nov. isolated from patients with conjunctivitis, bacteraemia (lymphoma) and respiratory infection (sputum) in Hong Kong.</title>
        <authorList>
            <person name="Teng J.L.L."/>
            <person name="Lee H.H."/>
            <person name="Fong J.Y.H."/>
            <person name="Fok K.M.N."/>
            <person name="Lau S.K.P."/>
            <person name="Woo P.C.Y."/>
        </authorList>
    </citation>
    <scope>NUCLEOTIDE SEQUENCE [LARGE SCALE GENOMIC DNA]</scope>
    <source>
        <strain evidence="1 2">HKU71</strain>
    </source>
</reference>
<evidence type="ECO:0000313" key="2">
    <source>
        <dbReference type="Proteomes" id="UP000317291"/>
    </source>
</evidence>